<sequence length="587" mass="67826">METTNIIQQINLSDIQTSNFINHRKRFSENELMELADSIKRNGVLQAILLRPSADSGYEIIFGERRYKAAFLAGLNAIPAVVREISDEEAMEIAWVENVKRQDITPLEEADFYQKLLATGRYDIASLCTQLGKNEAYIRIRLKLNSLIIEFKELLENEVLNIGTAFELAKYTEVQQENTYNDHYKEENSMQSWRGFPTKEIITRLKNVLTCKLDSYNFDKTDCYRCSSNTNNQSLFPIEGECGSCSNLACLKIKNTRFLVDRAKAITGSNPHLQICRQHYQFNEEAVNQLETEGYTVTPTDYLPQYPIAPVQPLPEDYENTDDYNADLNEYNTEYDEYKGSIDRDGNTHIVEYDEVFSLILHEGEELQEVLVAHIWRTFDGFIWKSKELYEQNYPHHVFIDMINAIMAKKSKGKAKKNISKSAGIKCAHFNYLGMFNMIAGAHVLPLIFNNTCWSWQYISESFLAAGIRGYVGTIWAVNNEVAKNVAETFYDNLFQTTVLDALQKSLSHTKGQKDENIYMYWGVHFTKLNKGVSIDNTRQTIAGLLMKSYSSWTHNFNKTNNKDIKENIRRIMNFISNLLFKDFRKE</sequence>
<dbReference type="Pfam" id="PF02195">
    <property type="entry name" value="ParB_N"/>
    <property type="match status" value="1"/>
</dbReference>
<dbReference type="SUPFAM" id="SSF110849">
    <property type="entry name" value="ParB/Sulfiredoxin"/>
    <property type="match status" value="1"/>
</dbReference>
<evidence type="ECO:0000313" key="5">
    <source>
        <dbReference type="EMBL" id="QCQ46044.1"/>
    </source>
</evidence>
<dbReference type="GO" id="GO:0005694">
    <property type="term" value="C:chromosome"/>
    <property type="evidence" value="ECO:0007669"/>
    <property type="project" value="TreeGrafter"/>
</dbReference>
<dbReference type="PANTHER" id="PTHR33375">
    <property type="entry name" value="CHROMOSOME-PARTITIONING PROTEIN PARB-RELATED"/>
    <property type="match status" value="1"/>
</dbReference>
<dbReference type="InterPro" id="IPR050336">
    <property type="entry name" value="Chromosome_partition/occlusion"/>
</dbReference>
<dbReference type="GO" id="GO:0003677">
    <property type="term" value="F:DNA binding"/>
    <property type="evidence" value="ECO:0007669"/>
    <property type="project" value="UniProtKB-KW"/>
</dbReference>
<dbReference type="SMART" id="SM00470">
    <property type="entry name" value="ParB"/>
    <property type="match status" value="1"/>
</dbReference>
<dbReference type="AlphaFoldDB" id="A0AAE6K708"/>
<dbReference type="InterPro" id="IPR036086">
    <property type="entry name" value="ParB/Sulfiredoxin_sf"/>
</dbReference>
<keyword evidence="3" id="KW-0238">DNA-binding</keyword>
<dbReference type="SUPFAM" id="SSF109709">
    <property type="entry name" value="KorB DNA-binding domain-like"/>
    <property type="match status" value="1"/>
</dbReference>
<dbReference type="InterPro" id="IPR003115">
    <property type="entry name" value="ParB_N"/>
</dbReference>
<proteinExistence type="inferred from homology"/>
<dbReference type="CDD" id="cd16393">
    <property type="entry name" value="SPO0J_N"/>
    <property type="match status" value="1"/>
</dbReference>
<dbReference type="GO" id="GO:0007059">
    <property type="term" value="P:chromosome segregation"/>
    <property type="evidence" value="ECO:0007669"/>
    <property type="project" value="UniProtKB-KW"/>
</dbReference>
<dbReference type="Proteomes" id="UP000036847">
    <property type="component" value="Chromosome"/>
</dbReference>
<dbReference type="Pfam" id="PF17762">
    <property type="entry name" value="HTH_ParB"/>
    <property type="match status" value="1"/>
</dbReference>
<dbReference type="InterPro" id="IPR004437">
    <property type="entry name" value="ParB/RepB/Spo0J"/>
</dbReference>
<dbReference type="PANTHER" id="PTHR33375:SF1">
    <property type="entry name" value="CHROMOSOME-PARTITIONING PROTEIN PARB-RELATED"/>
    <property type="match status" value="1"/>
</dbReference>
<keyword evidence="2" id="KW-0159">Chromosome partition</keyword>
<reference evidence="5 6" key="1">
    <citation type="submission" date="2019-03" db="EMBL/GenBank/DDBJ databases">
        <title>Complete genome assembly of MDR B. fragilis.</title>
        <authorList>
            <person name="Sydenham T.V."/>
            <person name="Hasman H."/>
            <person name="Justesen U.S."/>
        </authorList>
    </citation>
    <scope>NUCLEOTIDE SEQUENCE [LARGE SCALE GENOMIC DNA]</scope>
    <source>
        <strain evidence="5 6">DCMSKEJBY0001B</strain>
    </source>
</reference>
<dbReference type="FunFam" id="3.90.1530.30:FF:000001">
    <property type="entry name" value="Chromosome partitioning protein ParB"/>
    <property type="match status" value="1"/>
</dbReference>
<dbReference type="RefSeq" id="WP_005805840.1">
    <property type="nucleotide sequence ID" value="NZ_CP036546.1"/>
</dbReference>
<evidence type="ECO:0000256" key="3">
    <source>
        <dbReference type="ARBA" id="ARBA00023125"/>
    </source>
</evidence>
<evidence type="ECO:0000313" key="6">
    <source>
        <dbReference type="Proteomes" id="UP000036847"/>
    </source>
</evidence>
<evidence type="ECO:0000256" key="2">
    <source>
        <dbReference type="ARBA" id="ARBA00022829"/>
    </source>
</evidence>
<protein>
    <submittedName>
        <fullName evidence="5">ParB/RepB/Spo0J family partition protein</fullName>
    </submittedName>
</protein>
<feature type="domain" description="ParB-like N-terminal" evidence="4">
    <location>
        <begin position="8"/>
        <end position="99"/>
    </location>
</feature>
<dbReference type="NCBIfam" id="TIGR00180">
    <property type="entry name" value="parB_part"/>
    <property type="match status" value="1"/>
</dbReference>
<accession>A0AAE6K708</accession>
<evidence type="ECO:0000259" key="4">
    <source>
        <dbReference type="SMART" id="SM00470"/>
    </source>
</evidence>
<dbReference type="EMBL" id="CP036546">
    <property type="protein sequence ID" value="QCQ46044.1"/>
    <property type="molecule type" value="Genomic_DNA"/>
</dbReference>
<organism evidence="5 6">
    <name type="scientific">Bacteroides fragilis</name>
    <dbReference type="NCBI Taxonomy" id="817"/>
    <lineage>
        <taxon>Bacteria</taxon>
        <taxon>Pseudomonadati</taxon>
        <taxon>Bacteroidota</taxon>
        <taxon>Bacteroidia</taxon>
        <taxon>Bacteroidales</taxon>
        <taxon>Bacteroidaceae</taxon>
        <taxon>Bacteroides</taxon>
    </lineage>
</organism>
<gene>
    <name evidence="5" type="ORF">EC80_014865</name>
</gene>
<comment type="similarity">
    <text evidence="1">Belongs to the ParB family.</text>
</comment>
<dbReference type="InterPro" id="IPR041468">
    <property type="entry name" value="HTH_ParB/Spo0J"/>
</dbReference>
<evidence type="ECO:0000256" key="1">
    <source>
        <dbReference type="ARBA" id="ARBA00006295"/>
    </source>
</evidence>
<dbReference type="Gene3D" id="3.90.1530.30">
    <property type="match status" value="1"/>
</dbReference>
<name>A0AAE6K708_BACFG</name>
<dbReference type="Gene3D" id="1.10.10.2830">
    <property type="match status" value="1"/>
</dbReference>